<name>A0A165BL31_EXIGL</name>
<dbReference type="InterPro" id="IPR036282">
    <property type="entry name" value="Glutathione-S-Trfase_C_sf"/>
</dbReference>
<dbReference type="InterPro" id="IPR004045">
    <property type="entry name" value="Glutathione_S-Trfase_N"/>
</dbReference>
<dbReference type="InParanoid" id="A0A165BL31"/>
<dbReference type="SUPFAM" id="SSF47616">
    <property type="entry name" value="GST C-terminal domain-like"/>
    <property type="match status" value="1"/>
</dbReference>
<evidence type="ECO:0000259" key="1">
    <source>
        <dbReference type="PROSITE" id="PS50404"/>
    </source>
</evidence>
<evidence type="ECO:0000313" key="2">
    <source>
        <dbReference type="EMBL" id="KZV80837.1"/>
    </source>
</evidence>
<keyword evidence="3" id="KW-1185">Reference proteome</keyword>
<reference evidence="2 3" key="1">
    <citation type="journal article" date="2016" name="Mol. Biol. Evol.">
        <title>Comparative Genomics of Early-Diverging Mushroom-Forming Fungi Provides Insights into the Origins of Lignocellulose Decay Capabilities.</title>
        <authorList>
            <person name="Nagy L.G."/>
            <person name="Riley R."/>
            <person name="Tritt A."/>
            <person name="Adam C."/>
            <person name="Daum C."/>
            <person name="Floudas D."/>
            <person name="Sun H."/>
            <person name="Yadav J.S."/>
            <person name="Pangilinan J."/>
            <person name="Larsson K.H."/>
            <person name="Matsuura K."/>
            <person name="Barry K."/>
            <person name="Labutti K."/>
            <person name="Kuo R."/>
            <person name="Ohm R.A."/>
            <person name="Bhattacharya S.S."/>
            <person name="Shirouzu T."/>
            <person name="Yoshinaga Y."/>
            <person name="Martin F.M."/>
            <person name="Grigoriev I.V."/>
            <person name="Hibbett D.S."/>
        </authorList>
    </citation>
    <scope>NUCLEOTIDE SEQUENCE [LARGE SCALE GENOMIC DNA]</scope>
    <source>
        <strain evidence="2 3">HHB12029</strain>
    </source>
</reference>
<feature type="domain" description="GST N-terminal" evidence="1">
    <location>
        <begin position="7"/>
        <end position="100"/>
    </location>
</feature>
<protein>
    <recommendedName>
        <fullName evidence="1">GST N-terminal domain-containing protein</fullName>
    </recommendedName>
</protein>
<accession>A0A165BL31</accession>
<dbReference type="InterPro" id="IPR054416">
    <property type="entry name" value="GST_UstS-like_C"/>
</dbReference>
<dbReference type="STRING" id="1314781.A0A165BL31"/>
<gene>
    <name evidence="2" type="ORF">EXIGLDRAFT_629520</name>
</gene>
<proteinExistence type="predicted"/>
<dbReference type="OrthoDB" id="4951845at2759"/>
<evidence type="ECO:0000313" key="3">
    <source>
        <dbReference type="Proteomes" id="UP000077266"/>
    </source>
</evidence>
<dbReference type="AlphaFoldDB" id="A0A165BL31"/>
<organism evidence="2 3">
    <name type="scientific">Exidia glandulosa HHB12029</name>
    <dbReference type="NCBI Taxonomy" id="1314781"/>
    <lineage>
        <taxon>Eukaryota</taxon>
        <taxon>Fungi</taxon>
        <taxon>Dikarya</taxon>
        <taxon>Basidiomycota</taxon>
        <taxon>Agaricomycotina</taxon>
        <taxon>Agaricomycetes</taxon>
        <taxon>Auriculariales</taxon>
        <taxon>Exidiaceae</taxon>
        <taxon>Exidia</taxon>
    </lineage>
</organism>
<dbReference type="Proteomes" id="UP000077266">
    <property type="component" value="Unassembled WGS sequence"/>
</dbReference>
<dbReference type="SUPFAM" id="SSF52833">
    <property type="entry name" value="Thioredoxin-like"/>
    <property type="match status" value="1"/>
</dbReference>
<dbReference type="Gene3D" id="1.20.1050.10">
    <property type="match status" value="1"/>
</dbReference>
<dbReference type="PROSITE" id="PS50404">
    <property type="entry name" value="GST_NTER"/>
    <property type="match status" value="1"/>
</dbReference>
<dbReference type="Pfam" id="PF13409">
    <property type="entry name" value="GST_N_2"/>
    <property type="match status" value="1"/>
</dbReference>
<dbReference type="InterPro" id="IPR036249">
    <property type="entry name" value="Thioredoxin-like_sf"/>
</dbReference>
<dbReference type="Gene3D" id="3.40.30.10">
    <property type="entry name" value="Glutaredoxin"/>
    <property type="match status" value="1"/>
</dbReference>
<dbReference type="EMBL" id="KV426443">
    <property type="protein sequence ID" value="KZV80837.1"/>
    <property type="molecule type" value="Genomic_DNA"/>
</dbReference>
<sequence>MITLYDITSTLDPPCWSPNVWKIRLLLNYKQVPYTTKWISYPDIESTCLDLGAAPTSTRPWDGQAFYTLPVIEDDARHPGVISDSSSIAEYIESNYPTPSVLPSSSRTLQACFVSYLATNLLPALRPLVIPAVHRILDQRGQEYYRRTREPQFGVELEKILPYGSAAREEQWMKIAGVLDKIAGWFDENEGAEWLGGESPVYADFVLAAYLLWLVKCGAKDGWATGRVRDWNDGRWAKIVKNCAPYMTVV</sequence>
<dbReference type="Pfam" id="PF22041">
    <property type="entry name" value="GST_C_7"/>
    <property type="match status" value="1"/>
</dbReference>